<dbReference type="EMBL" id="CP002917">
    <property type="protein sequence ID" value="AEK38181.1"/>
    <property type="molecule type" value="Genomic_DNA"/>
</dbReference>
<evidence type="ECO:0000313" key="3">
    <source>
        <dbReference type="Proteomes" id="UP000006659"/>
    </source>
</evidence>
<dbReference type="KEGG" id="cva:CVAR_2841"/>
<protein>
    <submittedName>
        <fullName evidence="2">Uncharacterized protein</fullName>
    </submittedName>
</protein>
<dbReference type="AlphaFoldDB" id="G0HGE2"/>
<dbReference type="HOGENOM" id="CLU_2989019_0_0_11"/>
<evidence type="ECO:0000313" key="2">
    <source>
        <dbReference type="EMBL" id="AEK38181.1"/>
    </source>
</evidence>
<sequence>MMSSLAVALTAGATCLDDLDLLRPWSTPVWPVPSTPSQPHTGGSTNSPTTPTPSTNR</sequence>
<feature type="compositionally biased region" description="Low complexity" evidence="1">
    <location>
        <begin position="37"/>
        <end position="57"/>
    </location>
</feature>
<dbReference type="Proteomes" id="UP000006659">
    <property type="component" value="Chromosome"/>
</dbReference>
<name>G0HGE2_CORVD</name>
<gene>
    <name evidence="2" type="ordered locus">CVAR_2841</name>
</gene>
<feature type="region of interest" description="Disordered" evidence="1">
    <location>
        <begin position="27"/>
        <end position="57"/>
    </location>
</feature>
<evidence type="ECO:0000256" key="1">
    <source>
        <dbReference type="SAM" id="MobiDB-lite"/>
    </source>
</evidence>
<accession>G0HGE2</accession>
<reference evidence="2 3" key="1">
    <citation type="journal article" date="2011" name="BMC Genomics">
        <title>Complete genome sequence of Corynebacterium variabile DSM 44702 isolated from the surface of smear-ripened cheeses and insights into cheese ripening and flavor generation.</title>
        <authorList>
            <person name="Schroeder J."/>
            <person name="Maus I."/>
            <person name="Trost E."/>
            <person name="Tauch A."/>
        </authorList>
    </citation>
    <scope>NUCLEOTIDE SEQUENCE [LARGE SCALE GENOMIC DNA]</scope>
    <source>
        <strain evidence="3">DSM 44702 / JCM 12073 / NCIMB 30131</strain>
    </source>
</reference>
<organism evidence="2 3">
    <name type="scientific">Corynebacterium variabile (strain DSM 44702 / CIP 107183 / JCM 12073 / NCIMB 30131)</name>
    <name type="common">Corynebacterium mooreparkense</name>
    <dbReference type="NCBI Taxonomy" id="858619"/>
    <lineage>
        <taxon>Bacteria</taxon>
        <taxon>Bacillati</taxon>
        <taxon>Actinomycetota</taxon>
        <taxon>Actinomycetes</taxon>
        <taxon>Mycobacteriales</taxon>
        <taxon>Corynebacteriaceae</taxon>
        <taxon>Corynebacterium</taxon>
    </lineage>
</organism>
<proteinExistence type="predicted"/>